<evidence type="ECO:0000256" key="3">
    <source>
        <dbReference type="ARBA" id="ARBA00022737"/>
    </source>
</evidence>
<evidence type="ECO:0000313" key="10">
    <source>
        <dbReference type="EMBL" id="SLN37202.1"/>
    </source>
</evidence>
<dbReference type="GO" id="GO:0005737">
    <property type="term" value="C:cytoplasm"/>
    <property type="evidence" value="ECO:0007669"/>
    <property type="project" value="UniProtKB-UniRule"/>
</dbReference>
<keyword evidence="10" id="KW-0132">Cell division</keyword>
<dbReference type="PROSITE" id="PS51740">
    <property type="entry name" value="SPOVT_ABRB"/>
    <property type="match status" value="1"/>
</dbReference>
<dbReference type="InterPro" id="IPR035642">
    <property type="entry name" value="MraZ_N"/>
</dbReference>
<evidence type="ECO:0000256" key="1">
    <source>
        <dbReference type="ARBA" id="ARBA00013860"/>
    </source>
</evidence>
<evidence type="ECO:0000256" key="4">
    <source>
        <dbReference type="ARBA" id="ARBA00023015"/>
    </source>
</evidence>
<dbReference type="EMBL" id="FWFR01000001">
    <property type="protein sequence ID" value="SLN37202.1"/>
    <property type="molecule type" value="Genomic_DNA"/>
</dbReference>
<dbReference type="GO" id="GO:0009295">
    <property type="term" value="C:nucleoid"/>
    <property type="evidence" value="ECO:0007669"/>
    <property type="project" value="UniProtKB-SubCell"/>
</dbReference>
<protein>
    <recommendedName>
        <fullName evidence="1 7">Transcriptional regulator MraZ</fullName>
    </recommendedName>
</protein>
<name>A0A1Y5SGJ1_9PROT</name>
<dbReference type="CDD" id="cd16320">
    <property type="entry name" value="MraZ_N"/>
    <property type="match status" value="1"/>
</dbReference>
<dbReference type="FunCoup" id="A0A1Y5SGJ1">
    <property type="interactions" value="220"/>
</dbReference>
<dbReference type="PANTHER" id="PTHR34701">
    <property type="entry name" value="TRANSCRIPTIONAL REGULATOR MRAZ"/>
    <property type="match status" value="1"/>
</dbReference>
<dbReference type="CDD" id="cd16321">
    <property type="entry name" value="MraZ_C"/>
    <property type="match status" value="1"/>
</dbReference>
<reference evidence="10 11" key="1">
    <citation type="submission" date="2017-03" db="EMBL/GenBank/DDBJ databases">
        <authorList>
            <person name="Afonso C.L."/>
            <person name="Miller P.J."/>
            <person name="Scott M.A."/>
            <person name="Spackman E."/>
            <person name="Goraichik I."/>
            <person name="Dimitrov K.M."/>
            <person name="Suarez D.L."/>
            <person name="Swayne D.E."/>
        </authorList>
    </citation>
    <scope>NUCLEOTIDE SEQUENCE [LARGE SCALE GENOMIC DNA]</scope>
    <source>
        <strain evidence="10 11">CECT 7691</strain>
    </source>
</reference>
<evidence type="ECO:0000259" key="9">
    <source>
        <dbReference type="PROSITE" id="PS51740"/>
    </source>
</evidence>
<dbReference type="InterPro" id="IPR020603">
    <property type="entry name" value="MraZ_dom"/>
</dbReference>
<feature type="region of interest" description="Disordered" evidence="8">
    <location>
        <begin position="134"/>
        <end position="154"/>
    </location>
</feature>
<dbReference type="GO" id="GO:0051301">
    <property type="term" value="P:cell division"/>
    <property type="evidence" value="ECO:0007669"/>
    <property type="project" value="UniProtKB-KW"/>
</dbReference>
<dbReference type="Gene3D" id="3.40.1550.20">
    <property type="entry name" value="Transcriptional regulator MraZ domain"/>
    <property type="match status" value="1"/>
</dbReference>
<dbReference type="GO" id="GO:2000143">
    <property type="term" value="P:negative regulation of DNA-templated transcription initiation"/>
    <property type="evidence" value="ECO:0007669"/>
    <property type="project" value="TreeGrafter"/>
</dbReference>
<dbReference type="InterPro" id="IPR038619">
    <property type="entry name" value="MraZ_sf"/>
</dbReference>
<keyword evidence="11" id="KW-1185">Reference proteome</keyword>
<feature type="domain" description="SpoVT-AbrB" evidence="9">
    <location>
        <begin position="81"/>
        <end position="124"/>
    </location>
</feature>
<keyword evidence="10" id="KW-0131">Cell cycle</keyword>
<comment type="subunit">
    <text evidence="7">Forms oligomers.</text>
</comment>
<dbReference type="HAMAP" id="MF_01008">
    <property type="entry name" value="MraZ"/>
    <property type="match status" value="1"/>
</dbReference>
<dbReference type="InterPro" id="IPR007159">
    <property type="entry name" value="SpoVT-AbrB_dom"/>
</dbReference>
<keyword evidence="4 7" id="KW-0805">Transcription regulation</keyword>
<keyword evidence="5 7" id="KW-0238">DNA-binding</keyword>
<evidence type="ECO:0000256" key="7">
    <source>
        <dbReference type="HAMAP-Rule" id="MF_01008"/>
    </source>
</evidence>
<evidence type="ECO:0000256" key="2">
    <source>
        <dbReference type="ARBA" id="ARBA00022490"/>
    </source>
</evidence>
<comment type="subcellular location">
    <subcellularLocation>
        <location evidence="7">Cytoplasm</location>
        <location evidence="7">Nucleoid</location>
    </subcellularLocation>
</comment>
<evidence type="ECO:0000256" key="6">
    <source>
        <dbReference type="ARBA" id="ARBA00023163"/>
    </source>
</evidence>
<feature type="compositionally biased region" description="Basic and acidic residues" evidence="8">
    <location>
        <begin position="134"/>
        <end position="143"/>
    </location>
</feature>
<dbReference type="Pfam" id="PF02381">
    <property type="entry name" value="MraZ"/>
    <property type="match status" value="1"/>
</dbReference>
<dbReference type="InterPro" id="IPR003444">
    <property type="entry name" value="MraZ"/>
</dbReference>
<evidence type="ECO:0000256" key="5">
    <source>
        <dbReference type="ARBA" id="ARBA00023125"/>
    </source>
</evidence>
<evidence type="ECO:0000313" key="11">
    <source>
        <dbReference type="Proteomes" id="UP000193200"/>
    </source>
</evidence>
<keyword evidence="2 7" id="KW-0963">Cytoplasm</keyword>
<sequence>MFVSNFTNRIDKKWRVSVPARYRAILSEAQDSVIYAYPHPTSPSIVCSGIGPIRELQASIGKFNPLSQDFDDFADALLSQIEEMSWDNEGRVVLPENLRIHAGLSDSCVFAGRGDTFHIWEPAAFQRRLEEARRNAQSRRDQLSRITPPGGSGA</sequence>
<organism evidence="10 11">
    <name type="scientific">Oceanibacterium hippocampi</name>
    <dbReference type="NCBI Taxonomy" id="745714"/>
    <lineage>
        <taxon>Bacteria</taxon>
        <taxon>Pseudomonadati</taxon>
        <taxon>Pseudomonadota</taxon>
        <taxon>Alphaproteobacteria</taxon>
        <taxon>Sneathiellales</taxon>
        <taxon>Sneathiellaceae</taxon>
        <taxon>Oceanibacterium</taxon>
    </lineage>
</organism>
<dbReference type="Proteomes" id="UP000193200">
    <property type="component" value="Unassembled WGS sequence"/>
</dbReference>
<evidence type="ECO:0000256" key="8">
    <source>
        <dbReference type="SAM" id="MobiDB-lite"/>
    </source>
</evidence>
<dbReference type="InParanoid" id="A0A1Y5SGJ1"/>
<proteinExistence type="inferred from homology"/>
<dbReference type="GO" id="GO:0000976">
    <property type="term" value="F:transcription cis-regulatory region binding"/>
    <property type="evidence" value="ECO:0007669"/>
    <property type="project" value="TreeGrafter"/>
</dbReference>
<dbReference type="SUPFAM" id="SSF89447">
    <property type="entry name" value="AbrB/MazE/MraZ-like"/>
    <property type="match status" value="1"/>
</dbReference>
<keyword evidence="6 7" id="KW-0804">Transcription</keyword>
<keyword evidence="3" id="KW-0677">Repeat</keyword>
<dbReference type="RefSeq" id="WP_176244958.1">
    <property type="nucleotide sequence ID" value="NZ_FWFR01000001.1"/>
</dbReference>
<dbReference type="InterPro" id="IPR037914">
    <property type="entry name" value="SpoVT-AbrB_sf"/>
</dbReference>
<gene>
    <name evidence="7" type="primary">mraZ</name>
    <name evidence="10" type="ORF">OCH7691_01515</name>
</gene>
<accession>A0A1Y5SGJ1</accession>
<dbReference type="AlphaFoldDB" id="A0A1Y5SGJ1"/>
<dbReference type="InterPro" id="IPR035644">
    <property type="entry name" value="MraZ_C"/>
</dbReference>
<dbReference type="GO" id="GO:0003700">
    <property type="term" value="F:DNA-binding transcription factor activity"/>
    <property type="evidence" value="ECO:0007669"/>
    <property type="project" value="UniProtKB-UniRule"/>
</dbReference>
<dbReference type="PANTHER" id="PTHR34701:SF1">
    <property type="entry name" value="TRANSCRIPTIONAL REGULATOR MRAZ"/>
    <property type="match status" value="1"/>
</dbReference>
<comment type="similarity">
    <text evidence="7">Belongs to the MraZ family.</text>
</comment>